<evidence type="ECO:0000313" key="1">
    <source>
        <dbReference type="EMBL" id="CAA9356445.1"/>
    </source>
</evidence>
<dbReference type="PANTHER" id="PTHR45947">
    <property type="entry name" value="SULFOQUINOVOSYL TRANSFERASE SQD2"/>
    <property type="match status" value="1"/>
</dbReference>
<dbReference type="Gene3D" id="3.40.50.2000">
    <property type="entry name" value="Glycogen Phosphorylase B"/>
    <property type="match status" value="2"/>
</dbReference>
<dbReference type="SUPFAM" id="SSF53756">
    <property type="entry name" value="UDP-Glycosyltransferase/glycogen phosphorylase"/>
    <property type="match status" value="1"/>
</dbReference>
<dbReference type="InterPro" id="IPR050194">
    <property type="entry name" value="Glycosyltransferase_grp1"/>
</dbReference>
<dbReference type="AlphaFoldDB" id="A0A6J4MEL2"/>
<protein>
    <submittedName>
        <fullName evidence="1">Uncharacterized protein</fullName>
    </submittedName>
</protein>
<organism evidence="1">
    <name type="scientific">uncultured Chloroflexia bacterium</name>
    <dbReference type="NCBI Taxonomy" id="1672391"/>
    <lineage>
        <taxon>Bacteria</taxon>
        <taxon>Bacillati</taxon>
        <taxon>Chloroflexota</taxon>
        <taxon>Chloroflexia</taxon>
        <taxon>environmental samples</taxon>
    </lineage>
</organism>
<sequence>MLLRAWRDVAGARLVILGDGPERARLEALAGELDIVDSVEFRGMVTDVSEYVRSADVFVLPSASEGLSVSLLEAMASGIAPVCSAVGSAPELIEDGNNGLLVPPGDVPALTTALRHTIENTTWRLTAGAAAHTLVTERFDLDRVARHLADLYQDILQR</sequence>
<accession>A0A6J4MEL2</accession>
<gene>
    <name evidence="1" type="ORF">AVDCRST_MAG93-7378</name>
</gene>
<proteinExistence type="predicted"/>
<dbReference type="Pfam" id="PF13692">
    <property type="entry name" value="Glyco_trans_1_4"/>
    <property type="match status" value="1"/>
</dbReference>
<dbReference type="PANTHER" id="PTHR45947:SF3">
    <property type="entry name" value="SULFOQUINOVOSYL TRANSFERASE SQD2"/>
    <property type="match status" value="1"/>
</dbReference>
<name>A0A6J4MEL2_9CHLR</name>
<dbReference type="EMBL" id="CADCTR010002492">
    <property type="protein sequence ID" value="CAA9356445.1"/>
    <property type="molecule type" value="Genomic_DNA"/>
</dbReference>
<reference evidence="1" key="1">
    <citation type="submission" date="2020-02" db="EMBL/GenBank/DDBJ databases">
        <authorList>
            <person name="Meier V. D."/>
        </authorList>
    </citation>
    <scope>NUCLEOTIDE SEQUENCE</scope>
    <source>
        <strain evidence="1">AVDCRST_MAG93</strain>
    </source>
</reference>
<dbReference type="GO" id="GO:0016757">
    <property type="term" value="F:glycosyltransferase activity"/>
    <property type="evidence" value="ECO:0007669"/>
    <property type="project" value="TreeGrafter"/>
</dbReference>